<dbReference type="PANTHER" id="PTHR30250:SF11">
    <property type="entry name" value="O-ANTIGEN TRANSPORTER-RELATED"/>
    <property type="match status" value="1"/>
</dbReference>
<feature type="transmembrane region" description="Helical" evidence="7">
    <location>
        <begin position="418"/>
        <end position="439"/>
    </location>
</feature>
<evidence type="ECO:0000256" key="4">
    <source>
        <dbReference type="ARBA" id="ARBA00022989"/>
    </source>
</evidence>
<name>A0ABV1IGX2_9ACTN</name>
<evidence type="ECO:0000256" key="6">
    <source>
        <dbReference type="SAM" id="MobiDB-lite"/>
    </source>
</evidence>
<evidence type="ECO:0000256" key="1">
    <source>
        <dbReference type="ARBA" id="ARBA00004651"/>
    </source>
</evidence>
<feature type="transmembrane region" description="Helical" evidence="7">
    <location>
        <begin position="475"/>
        <end position="497"/>
    </location>
</feature>
<feature type="transmembrane region" description="Helical" evidence="7">
    <location>
        <begin position="451"/>
        <end position="469"/>
    </location>
</feature>
<evidence type="ECO:0000256" key="5">
    <source>
        <dbReference type="ARBA" id="ARBA00023136"/>
    </source>
</evidence>
<keyword evidence="3 7" id="KW-0812">Transmembrane</keyword>
<dbReference type="InterPro" id="IPR050833">
    <property type="entry name" value="Poly_Biosynth_Transport"/>
</dbReference>
<feature type="transmembrane region" description="Helical" evidence="7">
    <location>
        <begin position="334"/>
        <end position="354"/>
    </location>
</feature>
<dbReference type="Proteomes" id="UP001478817">
    <property type="component" value="Unassembled WGS sequence"/>
</dbReference>
<keyword evidence="5 7" id="KW-0472">Membrane</keyword>
<feature type="compositionally biased region" description="Polar residues" evidence="6">
    <location>
        <begin position="1"/>
        <end position="14"/>
    </location>
</feature>
<reference evidence="8 9" key="1">
    <citation type="submission" date="2024-04" db="EMBL/GenBank/DDBJ databases">
        <title>Human intestinal bacterial collection.</title>
        <authorList>
            <person name="Pauvert C."/>
            <person name="Hitch T.C.A."/>
            <person name="Clavel T."/>
        </authorList>
    </citation>
    <scope>NUCLEOTIDE SEQUENCE [LARGE SCALE GENOMIC DNA]</scope>
    <source>
        <strain evidence="8 9">CLA-AA-H197</strain>
    </source>
</reference>
<comment type="caution">
    <text evidence="8">The sequence shown here is derived from an EMBL/GenBank/DDBJ whole genome shotgun (WGS) entry which is preliminary data.</text>
</comment>
<gene>
    <name evidence="8" type="ORF">AAAT05_07345</name>
</gene>
<comment type="subcellular location">
    <subcellularLocation>
        <location evidence="1">Cell membrane</location>
        <topology evidence="1">Multi-pass membrane protein</topology>
    </subcellularLocation>
</comment>
<sequence length="502" mass="55192">MAQIPQRRSTSDTPVTPAGAPGKAPRYGVETKRGMAGRLGGLGRPGRRAAGARASRRAAPKEKQPGFLSRAVNNWWNRLLGAVFGGGLEDQGEQYLAHQTTRDYVLNTAGQAAWGGLFPLLTMVCTWFVGAEQAGLFSMAFTVGTLLLFLANFGVRTYQVSDLDELQSFKDYQINRLITCGLMLLVGFGYCKVRGYAEPMISICMGVLSFRAVDGLADVYEGRLQQKDKLYLAGLSQGLRCAASFLAFSIVLFVTRNLVFASFAMAIAAVASLLLLTLPLAYLETEKSLPATFRGVRELFVQCWPLFLALFLYNVIDSVPKFAMEGSLSYDNQLYYNAMYFPAHSILMAAGFIYKPQLVRLARIWEDPEKHRRFDLVVLAMVGVIALITGAMALFMGWVGIPLMGLMYGLDFEQFRSLVFVMVATGGVCACIDFLYQIITVLRAQGEVTRLYLIAFVFAVPVAMLLVNFSGLSGAVVGSLVVMSILLLLLVTEYLAIRKRLE</sequence>
<evidence type="ECO:0000256" key="3">
    <source>
        <dbReference type="ARBA" id="ARBA00022692"/>
    </source>
</evidence>
<organism evidence="8 9">
    <name type="scientific">Paratractidigestivibacter faecalis</name>
    <dbReference type="NCBI Taxonomy" id="2292441"/>
    <lineage>
        <taxon>Bacteria</taxon>
        <taxon>Bacillati</taxon>
        <taxon>Actinomycetota</taxon>
        <taxon>Coriobacteriia</taxon>
        <taxon>Coriobacteriales</taxon>
        <taxon>Atopobiaceae</taxon>
        <taxon>Paratractidigestivibacter</taxon>
    </lineage>
</organism>
<feature type="transmembrane region" description="Helical" evidence="7">
    <location>
        <begin position="374"/>
        <end position="398"/>
    </location>
</feature>
<feature type="transmembrane region" description="Helical" evidence="7">
    <location>
        <begin position="230"/>
        <end position="254"/>
    </location>
</feature>
<feature type="region of interest" description="Disordered" evidence="6">
    <location>
        <begin position="1"/>
        <end position="65"/>
    </location>
</feature>
<evidence type="ECO:0000313" key="8">
    <source>
        <dbReference type="EMBL" id="MEQ2638151.1"/>
    </source>
</evidence>
<proteinExistence type="predicted"/>
<feature type="transmembrane region" description="Helical" evidence="7">
    <location>
        <begin position="295"/>
        <end position="314"/>
    </location>
</feature>
<dbReference type="RefSeq" id="WP_349182781.1">
    <property type="nucleotide sequence ID" value="NZ_JBBNGS010000013.1"/>
</dbReference>
<dbReference type="EMBL" id="JBBNGS010000013">
    <property type="protein sequence ID" value="MEQ2638151.1"/>
    <property type="molecule type" value="Genomic_DNA"/>
</dbReference>
<feature type="transmembrane region" description="Helical" evidence="7">
    <location>
        <begin position="136"/>
        <end position="154"/>
    </location>
</feature>
<keyword evidence="2" id="KW-1003">Cell membrane</keyword>
<dbReference type="PANTHER" id="PTHR30250">
    <property type="entry name" value="PST FAMILY PREDICTED COLANIC ACID TRANSPORTER"/>
    <property type="match status" value="1"/>
</dbReference>
<evidence type="ECO:0000256" key="7">
    <source>
        <dbReference type="SAM" id="Phobius"/>
    </source>
</evidence>
<protein>
    <submittedName>
        <fullName evidence="8">Lipopolysaccharide biosynthesis protein</fullName>
    </submittedName>
</protein>
<feature type="transmembrane region" description="Helical" evidence="7">
    <location>
        <begin position="260"/>
        <end position="283"/>
    </location>
</feature>
<keyword evidence="9" id="KW-1185">Reference proteome</keyword>
<feature type="transmembrane region" description="Helical" evidence="7">
    <location>
        <begin position="112"/>
        <end position="129"/>
    </location>
</feature>
<evidence type="ECO:0000313" key="9">
    <source>
        <dbReference type="Proteomes" id="UP001478817"/>
    </source>
</evidence>
<evidence type="ECO:0000256" key="2">
    <source>
        <dbReference type="ARBA" id="ARBA00022475"/>
    </source>
</evidence>
<accession>A0ABV1IGX2</accession>
<keyword evidence="4 7" id="KW-1133">Transmembrane helix</keyword>